<comment type="caution">
    <text evidence="3">The sequence shown here is derived from an EMBL/GenBank/DDBJ whole genome shotgun (WGS) entry which is preliminary data.</text>
</comment>
<evidence type="ECO:0000313" key="4">
    <source>
        <dbReference type="Proteomes" id="UP000319986"/>
    </source>
</evidence>
<keyword evidence="2" id="KW-0472">Membrane</keyword>
<gene>
    <name evidence="3" type="ORF">CVA01_17530</name>
</gene>
<evidence type="ECO:0000256" key="2">
    <source>
        <dbReference type="SAM" id="Phobius"/>
    </source>
</evidence>
<evidence type="ECO:0000256" key="1">
    <source>
        <dbReference type="SAM" id="MobiDB-lite"/>
    </source>
</evidence>
<keyword evidence="2" id="KW-1133">Transmembrane helix</keyword>
<proteinExistence type="predicted"/>
<reference evidence="3 4" key="1">
    <citation type="submission" date="2019-06" db="EMBL/GenBank/DDBJ databases">
        <title>Whole genome shotgun sequence of Corynebacterium variabile NBRC 15286.</title>
        <authorList>
            <person name="Hosoyama A."/>
            <person name="Uohara A."/>
            <person name="Ohji S."/>
            <person name="Ichikawa N."/>
        </authorList>
    </citation>
    <scope>NUCLEOTIDE SEQUENCE [LARGE SCALE GENOMIC DNA]</scope>
    <source>
        <strain evidence="3 4">NBRC 15286</strain>
    </source>
</reference>
<accession>A0A4Y4C3R1</accession>
<dbReference type="AlphaFoldDB" id="A0A4Y4C3R1"/>
<feature type="region of interest" description="Disordered" evidence="1">
    <location>
        <begin position="1"/>
        <end position="24"/>
    </location>
</feature>
<feature type="transmembrane region" description="Helical" evidence="2">
    <location>
        <begin position="46"/>
        <end position="70"/>
    </location>
</feature>
<evidence type="ECO:0008006" key="5">
    <source>
        <dbReference type="Google" id="ProtNLM"/>
    </source>
</evidence>
<dbReference type="EMBL" id="BJNT01000013">
    <property type="protein sequence ID" value="GEC86439.1"/>
    <property type="molecule type" value="Genomic_DNA"/>
</dbReference>
<evidence type="ECO:0000313" key="3">
    <source>
        <dbReference type="EMBL" id="GEC86439.1"/>
    </source>
</evidence>
<protein>
    <recommendedName>
        <fullName evidence="5">DUF3592 domain-containing protein</fullName>
    </recommendedName>
</protein>
<organism evidence="3 4">
    <name type="scientific">Corynebacterium variabile</name>
    <dbReference type="NCBI Taxonomy" id="1727"/>
    <lineage>
        <taxon>Bacteria</taxon>
        <taxon>Bacillati</taxon>
        <taxon>Actinomycetota</taxon>
        <taxon>Actinomycetes</taxon>
        <taxon>Mycobacteriales</taxon>
        <taxon>Corynebacteriaceae</taxon>
        <taxon>Corynebacterium</taxon>
    </lineage>
</organism>
<dbReference type="Proteomes" id="UP000319986">
    <property type="component" value="Unassembled WGS sequence"/>
</dbReference>
<name>A0A4Y4C3R1_9CORY</name>
<feature type="transmembrane region" description="Helical" evidence="2">
    <location>
        <begin position="150"/>
        <end position="171"/>
    </location>
</feature>
<sequence>MDAVTDDAQVNTAEPAGGRRRNRWRHPVANMLDLPRPPRATVRRRLVQVLLAVYLLACVVCGSLVVTAAISDWRISHDRGSATAEVLSTGSKTLVRFPDDQGRYHSPGTGLKYPGGLEVGDRVKVEYQRDDPDNVKVAGRAWTLAFLPAISSWAVCSVIAALLAGAVRWWFRR</sequence>
<keyword evidence="2" id="KW-0812">Transmembrane</keyword>